<gene>
    <name evidence="2" type="ORF">DIABBA_LOCUS13441</name>
</gene>
<sequence length="143" mass="16110">MFIKESNVSTEFPDKTSRYKYSSCAKRLVKNINKGYYDVSTMTTQIEGSSSVSKGTQTGETTPTVATQSHTEDLESDIDLDILELIGCPSLYELDSDIDDSKEEEEKDKEKEEEEDKEAEEEASTSLTPPPVKKQKKIEKIIK</sequence>
<reference evidence="2" key="1">
    <citation type="submission" date="2022-01" db="EMBL/GenBank/DDBJ databases">
        <authorList>
            <person name="King R."/>
        </authorList>
    </citation>
    <scope>NUCLEOTIDE SEQUENCE</scope>
</reference>
<proteinExistence type="predicted"/>
<accession>A0A9N9TG54</accession>
<feature type="compositionally biased region" description="Acidic residues" evidence="1">
    <location>
        <begin position="94"/>
        <end position="123"/>
    </location>
</feature>
<dbReference type="AlphaFoldDB" id="A0A9N9TG54"/>
<evidence type="ECO:0000256" key="1">
    <source>
        <dbReference type="SAM" id="MobiDB-lite"/>
    </source>
</evidence>
<dbReference type="Proteomes" id="UP001153709">
    <property type="component" value="Chromosome 9"/>
</dbReference>
<organism evidence="2 3">
    <name type="scientific">Diabrotica balteata</name>
    <name type="common">Banded cucumber beetle</name>
    <dbReference type="NCBI Taxonomy" id="107213"/>
    <lineage>
        <taxon>Eukaryota</taxon>
        <taxon>Metazoa</taxon>
        <taxon>Ecdysozoa</taxon>
        <taxon>Arthropoda</taxon>
        <taxon>Hexapoda</taxon>
        <taxon>Insecta</taxon>
        <taxon>Pterygota</taxon>
        <taxon>Neoptera</taxon>
        <taxon>Endopterygota</taxon>
        <taxon>Coleoptera</taxon>
        <taxon>Polyphaga</taxon>
        <taxon>Cucujiformia</taxon>
        <taxon>Chrysomeloidea</taxon>
        <taxon>Chrysomelidae</taxon>
        <taxon>Galerucinae</taxon>
        <taxon>Diabroticina</taxon>
        <taxon>Diabroticites</taxon>
        <taxon>Diabrotica</taxon>
    </lineage>
</organism>
<name>A0A9N9TG54_DIABA</name>
<evidence type="ECO:0000313" key="3">
    <source>
        <dbReference type="Proteomes" id="UP001153709"/>
    </source>
</evidence>
<keyword evidence="3" id="KW-1185">Reference proteome</keyword>
<dbReference type="EMBL" id="OU898284">
    <property type="protein sequence ID" value="CAG9840818.1"/>
    <property type="molecule type" value="Genomic_DNA"/>
</dbReference>
<evidence type="ECO:0000313" key="2">
    <source>
        <dbReference type="EMBL" id="CAG9840818.1"/>
    </source>
</evidence>
<protein>
    <submittedName>
        <fullName evidence="2">Uncharacterized protein</fullName>
    </submittedName>
</protein>
<feature type="region of interest" description="Disordered" evidence="1">
    <location>
        <begin position="45"/>
        <end position="73"/>
    </location>
</feature>
<feature type="region of interest" description="Disordered" evidence="1">
    <location>
        <begin position="94"/>
        <end position="143"/>
    </location>
</feature>
<feature type="compositionally biased region" description="Polar residues" evidence="1">
    <location>
        <begin position="45"/>
        <end position="69"/>
    </location>
</feature>